<evidence type="ECO:0000256" key="8">
    <source>
        <dbReference type="PROSITE-ProRule" id="PRU01363"/>
    </source>
</evidence>
<dbReference type="Gene3D" id="3.40.47.10">
    <property type="match status" value="1"/>
</dbReference>
<evidence type="ECO:0000313" key="12">
    <source>
        <dbReference type="EMBL" id="MBB4789335.1"/>
    </source>
</evidence>
<dbReference type="Pfam" id="PF22953">
    <property type="entry name" value="SpnB_Rossmann"/>
    <property type="match status" value="1"/>
</dbReference>
<feature type="domain" description="Carrier" evidence="9">
    <location>
        <begin position="600"/>
        <end position="675"/>
    </location>
</feature>
<dbReference type="CDD" id="cd08956">
    <property type="entry name" value="KR_3_FAS_SDR_x"/>
    <property type="match status" value="1"/>
</dbReference>
<keyword evidence="3" id="KW-0597">Phosphoprotein</keyword>
<proteinExistence type="predicted"/>
<dbReference type="PROSITE" id="PS00606">
    <property type="entry name" value="KS3_1"/>
    <property type="match status" value="1"/>
</dbReference>
<dbReference type="Proteomes" id="UP000530530">
    <property type="component" value="Unassembled WGS sequence"/>
</dbReference>
<dbReference type="PANTHER" id="PTHR43775">
    <property type="entry name" value="FATTY ACID SYNTHASE"/>
    <property type="match status" value="1"/>
</dbReference>
<dbReference type="Pfam" id="PF02801">
    <property type="entry name" value="Ketoacyl-synt_C"/>
    <property type="match status" value="1"/>
</dbReference>
<dbReference type="InterPro" id="IPR057326">
    <property type="entry name" value="KR_dom"/>
</dbReference>
<gene>
    <name evidence="12" type="ORF">BJY27_010385</name>
</gene>
<dbReference type="InterPro" id="IPR014031">
    <property type="entry name" value="Ketoacyl_synth_C"/>
</dbReference>
<dbReference type="GO" id="GO:0016740">
    <property type="term" value="F:transferase activity"/>
    <property type="evidence" value="ECO:0007669"/>
    <property type="project" value="UniProtKB-KW"/>
</dbReference>
<dbReference type="InterPro" id="IPR020806">
    <property type="entry name" value="PKS_PP-bd"/>
</dbReference>
<dbReference type="CDD" id="cd08952">
    <property type="entry name" value="KR_1_SDR_x"/>
    <property type="match status" value="1"/>
</dbReference>
<dbReference type="Pfam" id="PF00550">
    <property type="entry name" value="PP-binding"/>
    <property type="match status" value="2"/>
</dbReference>
<evidence type="ECO:0000259" key="9">
    <source>
        <dbReference type="PROSITE" id="PS50075"/>
    </source>
</evidence>
<feature type="active site" description="Proton acceptor; for dehydratase activity" evidence="8">
    <location>
        <position position="1664"/>
    </location>
</feature>
<dbReference type="InterPro" id="IPR036736">
    <property type="entry name" value="ACP-like_sf"/>
</dbReference>
<sequence>QRQRYWPEAQAKVVEGPTTKASAKESRFWSAVDEEDAEAVSALLGLADDEREPGFHEVLPVLADWHRRENRRSTVNDWRYRVVWKPIVESGASGGAGDPKLTGTWLAVVPAGSRAMTTWVHDALTALARSGASVVPLEVSASAEGDRAALAEDIRAAVARHDAEEGIDGGTTSVAGVLSFLALDDGTGPVHPAAPAGAAATLTLVHALSDLAMDLPLWLMTRGAVAVGRSDALPSPLQSMVWGLGRVIGLEHAQWWGGLIDLPDVLDDRAARRWLAALVSSAGEDQVAIRTSGAFVRRLVRARTGEPSAALGGVRRPRGTVLITGGTGALGGHVARWLAEAGAARLLLVSRRGPAAPGAAELVAELEAAGASVTVAACDVADREAVRTLLATLPDEHPLSAIVHTAGSGGDLRPVVETGLESFADVLDAKVTGARCLHELTREMELDAFVLFSSAAATWGSGGQGSYAAANAYLDALAEHRRALGLAGTSIAWGAWADAGMAVIDAAEEMVRRRGLRSMPPELAVVALQQAWDAEEASVTVADVDWERFVPGFTAARTRPLLMDLPEAARAIEETRPPTRENTSAWLTQLTEASAEERERLLLELVRAHVAAVLNYGDAGDIAANRALKDLGFDSLTAVELRNRLNAVTGLALPTTVVFDHPTPAALVAHLRVQLFGEDEGETSGRWPLATSPGGQAEDDAGTDPVVIVGAACRYPGGVGSPEQLWDLVAGGVDAISGFPSDRGWDLENLYDPDPDRSGKTYAMSGGFLDDAAGFDAEFFGISPREASAMDPQQRLLLETSWEAIETAGINPSELTGTPVGVFIGANNQDYLTRFSTVPSGADGYVMTGNTASVMSGRVAYVFGLEGPAVTVDTACSSSLVALHQASVALRSGECSMALAGGVAVMSTPGTFVEFSRQRGLSADGRCKAYGEAADGTGWGEGVGVLLLERLSDARARGHRVLAVVRGSAVNQDGASNGLTAPNGPSQERVIRQALASARLSAADVDAVEGHGTGTTLGDPIEAQALLATYGREREGGRSLWLGSLKSNIGHTQAAAGVGGVIKMIMALNREMLPRTLHVDQPSSHVDWDAGAVELLAEPVAWLRGERVRRAGVSSFGVSGTNAHVILEEAPVDGALSEEAASAGGVVPSAVVPWVVSGRSAGALAAQAGRLLEYVRAAQADGGGVDVAGVGRALVSSRAMFEHRAVVLGSDVDELEAGLKGLAEGETASSTGAVGVVAGRVRSGGRVAVLFSGQGSQRAGMGRELYEAFPVFAVAFDEVCARFDVLLERPLKEVVFAAGAPEGGGLLDRTVFTQAGLFALEVALFRLMESFGMRVDFLAGHSIGEVVAAYVAGVWSLEDACTLVAARGRLMQDLPGGGAMASVQATAEEMGQALEDLRAGSGLGGVVEVAAVNGPDQVVVSGEEAAVARVADHWRGLGRKVKGLRVGHGFHSALMEPMLDGFRQVLEGLSFAAPRLAVISNVTGRPAEPEEVCSPEYWVRHVRQAVLFGPGVEWLAEDGQVTRFVELGPDGVLTAMAHNCIAHHNDPGSGNEPEVIASLRRDQSEVNAVLTCLARQFTTGAAIDWVPALGESNAPGAHLGLPTYAFQRQRYWLEARNQTINATDLGLEIVEHPLLGAALEPPVGDGVFLTGRLSLQTHPWLADHRVLGSVLVPGAALVELALSAAAHVGCDAVEEFTLQDPLILGERGGVQLQVVVGDVEEEDGFRSVQVRSRPDEVDGVWSSHASGLLVAGESAAGGGGVVLEQWPPVGAEVVMSDPEGFYAGFVERGFGYGPAFRGLETVWRRGEEVFAQVRLPQERVAEAERFGVHPALLDAVLHAVALTGFEQQPDVELGSGSVRVPFAWSGVRLHASGASVVRVRLTRAGSDAVALEVADAAGQPVVSIESLALRPISAEQLQAAQTSRYDSLLQLDWQPLDTSRASAAGSSWALVGPDAGLGEAVGRAGGSYARYEDVSALITALDEGEAIPGTVVLSCPTSGDVDVVVGVRESLSTVLSSVQRWLGEERLVASRLVVATCGAVAPGAGEGIAGLVQAPVWGLLRSVQTENPGRFLLLDHDPEISPAAADAVVRVLVAGEESQLAVRGETVLVPRLSRVIKPATASGASVPLVSGGTVLVTGASGVLAGVVARHLVVERGVEHLLLASRRGADAPGAAELVAELEAAGASVTVAACDVADREAVRELLAGVPAEVPLRGVVHTAGIVDDGVVEGLTEGRVRRVLAPKVDAAWHLHELTQDMGLEAFVLYSSVAATLGAGGQGSYAAANAFLDALAQHRHAHGLPAVSLAWGLWAQASGITQNLSSADAARAHRSGIVPMASEDALALFDRSMQVGRAAVMPVRMDLKTLGDRPVPVPSVLRQLVRRPVRKAAAGHGGGGSGTEWREHIAMADPEERAQLLLDLVRTHLATVLGRTDPHDIDAEGGLLEMGLDSLTAVELRNHLGTATGLRLPTTVVFDHPTPIALVKYLASRLGDSVARPERTSAHGVLAEIEKLHAMLGNVSLADEEHSMAAGRLTDVLTQFKKRGTGDVADAESIESATDEELFELLDGDL</sequence>
<keyword evidence="2" id="KW-0596">Phosphopantetheine</keyword>
<dbReference type="InterPro" id="IPR036291">
    <property type="entry name" value="NAD(P)-bd_dom_sf"/>
</dbReference>
<keyword evidence="7" id="KW-0012">Acyltransferase</keyword>
<feature type="region of interest" description="C-terminal hotdog fold" evidence="8">
    <location>
        <begin position="1773"/>
        <end position="1918"/>
    </location>
</feature>
<dbReference type="Pfam" id="PF00698">
    <property type="entry name" value="Acyl_transf_1"/>
    <property type="match status" value="1"/>
</dbReference>
<dbReference type="Gene3D" id="6.10.140.1830">
    <property type="match status" value="1"/>
</dbReference>
<dbReference type="InterPro" id="IPR016035">
    <property type="entry name" value="Acyl_Trfase/lysoPLipase"/>
</dbReference>
<dbReference type="SUPFAM" id="SSF55048">
    <property type="entry name" value="Probable ACP-binding domain of malonyl-CoA ACP transacylase"/>
    <property type="match status" value="1"/>
</dbReference>
<dbReference type="InterPro" id="IPR014043">
    <property type="entry name" value="Acyl_transferase_dom"/>
</dbReference>
<reference evidence="12 13" key="1">
    <citation type="submission" date="2020-08" db="EMBL/GenBank/DDBJ databases">
        <title>Sequencing the genomes of 1000 actinobacteria strains.</title>
        <authorList>
            <person name="Klenk H.-P."/>
        </authorList>
    </citation>
    <scope>NUCLEOTIDE SEQUENCE [LARGE SCALE GENOMIC DNA]</scope>
    <source>
        <strain evidence="12 13">DSM 41530</strain>
    </source>
</reference>
<dbReference type="Gene3D" id="3.10.129.110">
    <property type="entry name" value="Polyketide synthase dehydratase"/>
    <property type="match status" value="1"/>
</dbReference>
<evidence type="ECO:0000256" key="6">
    <source>
        <dbReference type="ARBA" id="ARBA00023268"/>
    </source>
</evidence>
<dbReference type="SUPFAM" id="SSF51735">
    <property type="entry name" value="NAD(P)-binding Rossmann-fold domains"/>
    <property type="match status" value="4"/>
</dbReference>
<dbReference type="InterPro" id="IPR049551">
    <property type="entry name" value="PKS_DH_C"/>
</dbReference>
<dbReference type="InterPro" id="IPR013968">
    <property type="entry name" value="PKS_KR"/>
</dbReference>
<comment type="pathway">
    <text evidence="1">Antibiotic biosynthesis.</text>
</comment>
<dbReference type="Pfam" id="PF14765">
    <property type="entry name" value="PS-DH"/>
    <property type="match status" value="1"/>
</dbReference>
<feature type="domain" description="Ketosynthase family 3 (KS3)" evidence="10">
    <location>
        <begin position="703"/>
        <end position="1129"/>
    </location>
</feature>
<dbReference type="InterPro" id="IPR050091">
    <property type="entry name" value="PKS_NRPS_Biosynth_Enz"/>
</dbReference>
<evidence type="ECO:0000259" key="11">
    <source>
        <dbReference type="PROSITE" id="PS52019"/>
    </source>
</evidence>
<dbReference type="SUPFAM" id="SSF52151">
    <property type="entry name" value="FabD/lysophospholipase-like"/>
    <property type="match status" value="1"/>
</dbReference>
<dbReference type="SMART" id="SM00823">
    <property type="entry name" value="PKS_PP"/>
    <property type="match status" value="2"/>
</dbReference>
<dbReference type="Gene3D" id="3.30.70.3290">
    <property type="match status" value="1"/>
</dbReference>
<feature type="non-terminal residue" evidence="12">
    <location>
        <position position="1"/>
    </location>
</feature>
<dbReference type="InterPro" id="IPR016036">
    <property type="entry name" value="Malonyl_transacylase_ACP-bd"/>
</dbReference>
<feature type="active site" description="Proton donor; for dehydratase activity" evidence="8">
    <location>
        <position position="1834"/>
    </location>
</feature>
<evidence type="ECO:0000259" key="10">
    <source>
        <dbReference type="PROSITE" id="PS52004"/>
    </source>
</evidence>
<dbReference type="PROSITE" id="PS50075">
    <property type="entry name" value="CARRIER"/>
    <property type="match status" value="2"/>
</dbReference>
<protein>
    <submittedName>
        <fullName evidence="12">Acyl transferase domain-containing protein/NADP-dependent 3-hydroxy acid dehydrogenase YdfG/acyl carrier protein</fullName>
    </submittedName>
</protein>
<dbReference type="InterPro" id="IPR032821">
    <property type="entry name" value="PKS_assoc"/>
</dbReference>
<evidence type="ECO:0000256" key="7">
    <source>
        <dbReference type="ARBA" id="ARBA00023315"/>
    </source>
</evidence>
<dbReference type="InterPro" id="IPR006162">
    <property type="entry name" value="Ppantetheine_attach_site"/>
</dbReference>
<dbReference type="InterPro" id="IPR055123">
    <property type="entry name" value="SpnB-like_Rossmann"/>
</dbReference>
<dbReference type="InterPro" id="IPR018201">
    <property type="entry name" value="Ketoacyl_synth_AS"/>
</dbReference>
<dbReference type="PANTHER" id="PTHR43775:SF51">
    <property type="entry name" value="INACTIVE PHENOLPHTHIOCEROL SYNTHESIS POLYKETIDE SYNTHASE TYPE I PKS1-RELATED"/>
    <property type="match status" value="1"/>
</dbReference>
<feature type="region of interest" description="N-terminal hotdog fold" evidence="8">
    <location>
        <begin position="1632"/>
        <end position="1756"/>
    </location>
</feature>
<keyword evidence="6" id="KW-0511">Multifunctional enzyme</keyword>
<dbReference type="Pfam" id="PF21089">
    <property type="entry name" value="PKS_DH_N"/>
    <property type="match status" value="1"/>
</dbReference>
<dbReference type="Gene3D" id="3.40.50.720">
    <property type="entry name" value="NAD(P)-binding Rossmann-like Domain"/>
    <property type="match status" value="2"/>
</dbReference>
<dbReference type="Pfam" id="PF16197">
    <property type="entry name" value="KAsynt_C_assoc"/>
    <property type="match status" value="1"/>
</dbReference>
<dbReference type="InterPro" id="IPR020807">
    <property type="entry name" value="PKS_DH"/>
</dbReference>
<dbReference type="SMART" id="SM00825">
    <property type="entry name" value="PKS_KS"/>
    <property type="match status" value="1"/>
</dbReference>
<keyword evidence="13" id="KW-1185">Reference proteome</keyword>
<accession>A0ABR6M3Y5</accession>
<dbReference type="PROSITE" id="PS52019">
    <property type="entry name" value="PKS_MFAS_DH"/>
    <property type="match status" value="1"/>
</dbReference>
<dbReference type="Pfam" id="PF08659">
    <property type="entry name" value="KR"/>
    <property type="match status" value="2"/>
</dbReference>
<dbReference type="InterPro" id="IPR009081">
    <property type="entry name" value="PP-bd_ACP"/>
</dbReference>
<dbReference type="SMART" id="SM00826">
    <property type="entry name" value="PKS_DH"/>
    <property type="match status" value="1"/>
</dbReference>
<dbReference type="InterPro" id="IPR014030">
    <property type="entry name" value="Ketoacyl_synth_N"/>
</dbReference>
<dbReference type="InterPro" id="IPR049552">
    <property type="entry name" value="PKS_DH_N"/>
</dbReference>
<dbReference type="SMART" id="SM00827">
    <property type="entry name" value="PKS_AT"/>
    <property type="match status" value="1"/>
</dbReference>
<dbReference type="InterPro" id="IPR016039">
    <property type="entry name" value="Thiolase-like"/>
</dbReference>
<dbReference type="SMART" id="SM01294">
    <property type="entry name" value="PKS_PP_betabranch"/>
    <property type="match status" value="2"/>
</dbReference>
<evidence type="ECO:0000313" key="13">
    <source>
        <dbReference type="Proteomes" id="UP000530530"/>
    </source>
</evidence>
<dbReference type="SMART" id="SM00822">
    <property type="entry name" value="PKS_KR"/>
    <property type="match status" value="2"/>
</dbReference>
<dbReference type="SUPFAM" id="SSF53901">
    <property type="entry name" value="Thiolase-like"/>
    <property type="match status" value="1"/>
</dbReference>
<dbReference type="CDD" id="cd00833">
    <property type="entry name" value="PKS"/>
    <property type="match status" value="1"/>
</dbReference>
<evidence type="ECO:0000256" key="5">
    <source>
        <dbReference type="ARBA" id="ARBA00023194"/>
    </source>
</evidence>
<dbReference type="InterPro" id="IPR042104">
    <property type="entry name" value="PKS_dehydratase_sf"/>
</dbReference>
<dbReference type="InterPro" id="IPR001227">
    <property type="entry name" value="Ac_transferase_dom_sf"/>
</dbReference>
<feature type="domain" description="PKS/mFAS DH" evidence="11">
    <location>
        <begin position="1632"/>
        <end position="1918"/>
    </location>
</feature>
<dbReference type="RefSeq" id="WP_185058145.1">
    <property type="nucleotide sequence ID" value="NZ_JACHNG010000003.1"/>
</dbReference>
<dbReference type="InterPro" id="IPR041618">
    <property type="entry name" value="PKS_DE"/>
</dbReference>
<dbReference type="SUPFAM" id="SSF47336">
    <property type="entry name" value="ACP-like"/>
    <property type="match status" value="2"/>
</dbReference>
<organism evidence="12 13">
    <name type="scientific">Streptomyces rapamycinicus</name>
    <dbReference type="NCBI Taxonomy" id="1226757"/>
    <lineage>
        <taxon>Bacteria</taxon>
        <taxon>Bacillati</taxon>
        <taxon>Actinomycetota</taxon>
        <taxon>Actinomycetes</taxon>
        <taxon>Kitasatosporales</taxon>
        <taxon>Streptomycetaceae</taxon>
        <taxon>Streptomyces</taxon>
        <taxon>Streptomyces violaceusniger group</taxon>
    </lineage>
</organism>
<name>A0ABR6M3Y5_9ACTN</name>
<dbReference type="InterPro" id="IPR049900">
    <property type="entry name" value="PKS_mFAS_DH"/>
</dbReference>
<dbReference type="Pfam" id="PF00109">
    <property type="entry name" value="ketoacyl-synt"/>
    <property type="match status" value="1"/>
</dbReference>
<dbReference type="Gene3D" id="3.40.366.10">
    <property type="entry name" value="Malonyl-Coenzyme A Acyl Carrier Protein, domain 2"/>
    <property type="match status" value="1"/>
</dbReference>
<evidence type="ECO:0000256" key="3">
    <source>
        <dbReference type="ARBA" id="ARBA00022553"/>
    </source>
</evidence>
<dbReference type="InterPro" id="IPR020841">
    <property type="entry name" value="PKS_Beta-ketoAc_synthase_dom"/>
</dbReference>
<feature type="domain" description="Carrier" evidence="9">
    <location>
        <begin position="2414"/>
        <end position="2489"/>
    </location>
</feature>
<evidence type="ECO:0000256" key="2">
    <source>
        <dbReference type="ARBA" id="ARBA00022450"/>
    </source>
</evidence>
<dbReference type="Gene3D" id="1.10.1200.10">
    <property type="entry name" value="ACP-like"/>
    <property type="match status" value="2"/>
</dbReference>
<keyword evidence="5" id="KW-0045">Antibiotic biosynthesis</keyword>
<dbReference type="PROSITE" id="PS00012">
    <property type="entry name" value="PHOSPHOPANTETHEINE"/>
    <property type="match status" value="2"/>
</dbReference>
<dbReference type="PROSITE" id="PS52004">
    <property type="entry name" value="KS3_2"/>
    <property type="match status" value="1"/>
</dbReference>
<comment type="caution">
    <text evidence="12">The sequence shown here is derived from an EMBL/GenBank/DDBJ whole genome shotgun (WGS) entry which is preliminary data.</text>
</comment>
<dbReference type="Pfam" id="PF18369">
    <property type="entry name" value="PKS_DE"/>
    <property type="match status" value="1"/>
</dbReference>
<evidence type="ECO:0000256" key="1">
    <source>
        <dbReference type="ARBA" id="ARBA00004792"/>
    </source>
</evidence>
<keyword evidence="4 12" id="KW-0808">Transferase</keyword>
<evidence type="ECO:0000256" key="4">
    <source>
        <dbReference type="ARBA" id="ARBA00022679"/>
    </source>
</evidence>
<dbReference type="EMBL" id="JACHNG010000003">
    <property type="protein sequence ID" value="MBB4789335.1"/>
    <property type="molecule type" value="Genomic_DNA"/>
</dbReference>